<feature type="region of interest" description="Disordered" evidence="1">
    <location>
        <begin position="1"/>
        <end position="39"/>
    </location>
</feature>
<dbReference type="AlphaFoldDB" id="A0A0N9HNI5"/>
<organism evidence="2 3">
    <name type="scientific">Kibdelosporangium phytohabitans</name>
    <dbReference type="NCBI Taxonomy" id="860235"/>
    <lineage>
        <taxon>Bacteria</taxon>
        <taxon>Bacillati</taxon>
        <taxon>Actinomycetota</taxon>
        <taxon>Actinomycetes</taxon>
        <taxon>Pseudonocardiales</taxon>
        <taxon>Pseudonocardiaceae</taxon>
        <taxon>Kibdelosporangium</taxon>
    </lineage>
</organism>
<dbReference type="EMBL" id="CP012752">
    <property type="protein sequence ID" value="ALG05781.1"/>
    <property type="molecule type" value="Genomic_DNA"/>
</dbReference>
<gene>
    <name evidence="2" type="ORF">AOZ06_01545</name>
</gene>
<feature type="compositionally biased region" description="Basic and acidic residues" evidence="1">
    <location>
        <begin position="1"/>
        <end position="14"/>
    </location>
</feature>
<dbReference type="OrthoDB" id="3629408at2"/>
<dbReference type="Proteomes" id="UP000063699">
    <property type="component" value="Chromosome"/>
</dbReference>
<protein>
    <recommendedName>
        <fullName evidence="4">2TM domain-containing protein</fullName>
    </recommendedName>
</protein>
<sequence>MTTDNTMRHNDSHRGPGAGEPGPPPAVADTTTSTTAGAVPAATRQLRATHAVAWVGWHVLELTAVGVPTVLAVTVDGWWAALAAVVGAGWAGHEIQLTRRHRSAGGETPPTPLLSGENTDQLAGKDRDHDR</sequence>
<keyword evidence="3" id="KW-1185">Reference proteome</keyword>
<reference evidence="2 3" key="1">
    <citation type="submission" date="2015-07" db="EMBL/GenBank/DDBJ databases">
        <title>Genome sequencing of Kibdelosporangium phytohabitans.</title>
        <authorList>
            <person name="Qin S."/>
            <person name="Xing K."/>
        </authorList>
    </citation>
    <scope>NUCLEOTIDE SEQUENCE [LARGE SCALE GENOMIC DNA]</scope>
    <source>
        <strain evidence="2 3">KLBMP1111</strain>
    </source>
</reference>
<dbReference type="STRING" id="860235.AOZ06_01545"/>
<proteinExistence type="predicted"/>
<dbReference type="KEGG" id="kphy:AOZ06_01545"/>
<feature type="region of interest" description="Disordered" evidence="1">
    <location>
        <begin position="99"/>
        <end position="131"/>
    </location>
</feature>
<accession>A0A0N9HNI5</accession>
<evidence type="ECO:0000256" key="1">
    <source>
        <dbReference type="SAM" id="MobiDB-lite"/>
    </source>
</evidence>
<name>A0A0N9HNI5_9PSEU</name>
<evidence type="ECO:0000313" key="2">
    <source>
        <dbReference type="EMBL" id="ALG05781.1"/>
    </source>
</evidence>
<evidence type="ECO:0000313" key="3">
    <source>
        <dbReference type="Proteomes" id="UP000063699"/>
    </source>
</evidence>
<evidence type="ECO:0008006" key="4">
    <source>
        <dbReference type="Google" id="ProtNLM"/>
    </source>
</evidence>
<dbReference type="RefSeq" id="WP_054287761.1">
    <property type="nucleotide sequence ID" value="NZ_CP012752.1"/>
</dbReference>